<keyword evidence="2" id="KW-1185">Reference proteome</keyword>
<organism evidence="1 2">
    <name type="scientific">Helicobacter ganmani</name>
    <dbReference type="NCBI Taxonomy" id="60246"/>
    <lineage>
        <taxon>Bacteria</taxon>
        <taxon>Pseudomonadati</taxon>
        <taxon>Campylobacterota</taxon>
        <taxon>Epsilonproteobacteria</taxon>
        <taxon>Campylobacterales</taxon>
        <taxon>Helicobacteraceae</taxon>
        <taxon>Helicobacter</taxon>
    </lineage>
</organism>
<evidence type="ECO:0000313" key="2">
    <source>
        <dbReference type="Proteomes" id="UP000256650"/>
    </source>
</evidence>
<evidence type="ECO:0000313" key="1">
    <source>
        <dbReference type="EMBL" id="RDU63840.1"/>
    </source>
</evidence>
<gene>
    <name evidence="1" type="ORF">CQA43_03205</name>
</gene>
<name>A0A3D8IFE3_9HELI</name>
<comment type="caution">
    <text evidence="1">The sequence shown here is derived from an EMBL/GenBank/DDBJ whole genome shotgun (WGS) entry which is preliminary data.</text>
</comment>
<dbReference type="RefSeq" id="WP_115551164.1">
    <property type="nucleotide sequence ID" value="NZ_CAOYUU010000015.1"/>
</dbReference>
<dbReference type="AlphaFoldDB" id="A0A3D8IFE3"/>
<protein>
    <submittedName>
        <fullName evidence="1">Uncharacterized protein</fullName>
    </submittedName>
</protein>
<sequence>MLNKLEIESLRQYYEAQIGHLRQRAVCIDTMTMDIESFHIAIKELQDRNFANQSKEKSFEIISHIHMQTLMNLEIRLKNLLQDCNGVEFAKTKNAHKSKSVKKDSKHSYEFLAVLHSKTQELKESLTFAQTDLEDILNVSRLMQKNGELISLMTLKLSKKVMSPAMTNGVLQDISIKARQVIKTLDGIGEGLQSATECICQKYEQLQMQLREIIAPLEWDKAERLQN</sequence>
<dbReference type="Proteomes" id="UP000256650">
    <property type="component" value="Unassembled WGS sequence"/>
</dbReference>
<accession>A0A3D8IFE3</accession>
<dbReference type="OrthoDB" id="9838178at2"/>
<dbReference type="EMBL" id="NXLS01000002">
    <property type="protein sequence ID" value="RDU63840.1"/>
    <property type="molecule type" value="Genomic_DNA"/>
</dbReference>
<proteinExistence type="predicted"/>
<reference evidence="1 2" key="1">
    <citation type="submission" date="2018-04" db="EMBL/GenBank/DDBJ databases">
        <title>Novel Campyloabacter and Helicobacter Species and Strains.</title>
        <authorList>
            <person name="Mannion A.J."/>
            <person name="Shen Z."/>
            <person name="Fox J.G."/>
        </authorList>
    </citation>
    <scope>NUCLEOTIDE SEQUENCE [LARGE SCALE GENOMIC DNA]</scope>
    <source>
        <strain evidence="1 2">MIT 99-5101</strain>
    </source>
</reference>
<dbReference type="GeneID" id="82535290"/>